<dbReference type="EMBL" id="MFIV01000057">
    <property type="protein sequence ID" value="OGF98886.1"/>
    <property type="molecule type" value="Genomic_DNA"/>
</dbReference>
<accession>A0A1F5YFY8</accession>
<dbReference type="Pfam" id="PF01208">
    <property type="entry name" value="URO-D"/>
    <property type="match status" value="1"/>
</dbReference>
<dbReference type="PANTHER" id="PTHR47099">
    <property type="entry name" value="METHYLCOBAMIDE:COM METHYLTRANSFERASE MTBA"/>
    <property type="match status" value="1"/>
</dbReference>
<name>A0A1F5YFY8_9BACT</name>
<comment type="caution">
    <text evidence="2">The sequence shown here is derived from an EMBL/GenBank/DDBJ whole genome shotgun (WGS) entry which is preliminary data.</text>
</comment>
<evidence type="ECO:0000259" key="1">
    <source>
        <dbReference type="Pfam" id="PF01208"/>
    </source>
</evidence>
<dbReference type="Gene3D" id="3.20.20.210">
    <property type="match status" value="1"/>
</dbReference>
<protein>
    <recommendedName>
        <fullName evidence="1">Uroporphyrinogen decarboxylase (URO-D) domain-containing protein</fullName>
    </recommendedName>
</protein>
<dbReference type="Proteomes" id="UP000176992">
    <property type="component" value="Unassembled WGS sequence"/>
</dbReference>
<evidence type="ECO:0000313" key="3">
    <source>
        <dbReference type="Proteomes" id="UP000176992"/>
    </source>
</evidence>
<reference evidence="2 3" key="1">
    <citation type="journal article" date="2016" name="Nat. Commun.">
        <title>Thousands of microbial genomes shed light on interconnected biogeochemical processes in an aquifer system.</title>
        <authorList>
            <person name="Anantharaman K."/>
            <person name="Brown C.T."/>
            <person name="Hug L.A."/>
            <person name="Sharon I."/>
            <person name="Castelle C.J."/>
            <person name="Probst A.J."/>
            <person name="Thomas B.C."/>
            <person name="Singh A."/>
            <person name="Wilkins M.J."/>
            <person name="Karaoz U."/>
            <person name="Brodie E.L."/>
            <person name="Williams K.H."/>
            <person name="Hubbard S.S."/>
            <person name="Banfield J.F."/>
        </authorList>
    </citation>
    <scope>NUCLEOTIDE SEQUENCE [LARGE SCALE GENOMIC DNA]</scope>
</reference>
<dbReference type="InterPro" id="IPR038071">
    <property type="entry name" value="UROD/MetE-like_sf"/>
</dbReference>
<dbReference type="GO" id="GO:0004853">
    <property type="term" value="F:uroporphyrinogen decarboxylase activity"/>
    <property type="evidence" value="ECO:0007669"/>
    <property type="project" value="InterPro"/>
</dbReference>
<dbReference type="AlphaFoldDB" id="A0A1F5YFY8"/>
<dbReference type="InterPro" id="IPR052024">
    <property type="entry name" value="Methanogen_methyltrans"/>
</dbReference>
<evidence type="ECO:0000313" key="2">
    <source>
        <dbReference type="EMBL" id="OGF98886.1"/>
    </source>
</evidence>
<dbReference type="GO" id="GO:0006779">
    <property type="term" value="P:porphyrin-containing compound biosynthetic process"/>
    <property type="evidence" value="ECO:0007669"/>
    <property type="project" value="InterPro"/>
</dbReference>
<dbReference type="SUPFAM" id="SSF51726">
    <property type="entry name" value="UROD/MetE-like"/>
    <property type="match status" value="1"/>
</dbReference>
<feature type="domain" description="Uroporphyrinogen decarboxylase (URO-D)" evidence="1">
    <location>
        <begin position="97"/>
        <end position="334"/>
    </location>
</feature>
<gene>
    <name evidence="2" type="ORF">A2Z86_06655</name>
</gene>
<sequence>MTRRDRVLKALSHQQPDICPWHISFTIPAREKLSRHLGTTELDAAAGNHFAKIEAVPGDGWLEIEPDFWRDEFGVIWDRTLDKDIGNVDYHRLVLPEPDLERLEFPDPGSAARFEGHADFCRRNKDLFRVNDFGFTLFERAWTLRGMENLLIDMVERPQFVHELLDRILEWNLKIIEGVSRFEIDAILFGDDWGQQRGLIMGPEMWREFFKPRAAEEYRACHGRGMRVMIHSCGDVSSIFEDLIEIGVDMFNPFQPEVMDVLAIKKRYGGRLAFFGGMSTQITLPKAPADEVKRQTAWLIENIGAGGGYVFSPAHDVPKDVPAENIAAMIEVLQSQ</sequence>
<proteinExistence type="predicted"/>
<dbReference type="InterPro" id="IPR000257">
    <property type="entry name" value="Uroporphyrinogen_deCOase"/>
</dbReference>
<organism evidence="2 3">
    <name type="scientific">Candidatus Glassbacteria bacterium GWA2_58_10</name>
    <dbReference type="NCBI Taxonomy" id="1817865"/>
    <lineage>
        <taxon>Bacteria</taxon>
        <taxon>Candidatus Glassiibacteriota</taxon>
    </lineage>
</organism>
<dbReference type="PANTHER" id="PTHR47099:SF1">
    <property type="entry name" value="METHYLCOBAMIDE:COM METHYLTRANSFERASE MTBA"/>
    <property type="match status" value="1"/>
</dbReference>